<gene>
    <name evidence="2" type="ORF">SAMN05878281_1424</name>
</gene>
<evidence type="ECO:0000313" key="3">
    <source>
        <dbReference type="Proteomes" id="UP000190235"/>
    </source>
</evidence>
<dbReference type="STRING" id="143223.SAMN05878281_1424"/>
<dbReference type="EMBL" id="LT670848">
    <property type="protein sequence ID" value="SHM64742.1"/>
    <property type="molecule type" value="Genomic_DNA"/>
</dbReference>
<dbReference type="GO" id="GO:0030288">
    <property type="term" value="C:outer membrane-bounded periplasmic space"/>
    <property type="evidence" value="ECO:0007669"/>
    <property type="project" value="TreeGrafter"/>
</dbReference>
<keyword evidence="3" id="KW-1185">Reference proteome</keyword>
<dbReference type="RefSeq" id="WP_079734612.1">
    <property type="nucleotide sequence ID" value="NZ_LT670848.1"/>
</dbReference>
<organism evidence="2 3">
    <name type="scientific">Salegentibacter salegens</name>
    <dbReference type="NCBI Taxonomy" id="143223"/>
    <lineage>
        <taxon>Bacteria</taxon>
        <taxon>Pseudomonadati</taxon>
        <taxon>Bacteroidota</taxon>
        <taxon>Flavobacteriia</taxon>
        <taxon>Flavobacteriales</taxon>
        <taxon>Flavobacteriaceae</taxon>
        <taxon>Salegentibacter</taxon>
    </lineage>
</organism>
<dbReference type="GO" id="GO:0016787">
    <property type="term" value="F:hydrolase activity"/>
    <property type="evidence" value="ECO:0007669"/>
    <property type="project" value="InterPro"/>
</dbReference>
<name>A0A1M7KH97_9FLAO</name>
<feature type="domain" description="5'-Nucleotidase C-terminal" evidence="1">
    <location>
        <begin position="80"/>
        <end position="215"/>
    </location>
</feature>
<dbReference type="Gene3D" id="3.90.780.10">
    <property type="entry name" value="5'-Nucleotidase, C-terminal domain"/>
    <property type="match status" value="1"/>
</dbReference>
<dbReference type="InterPro" id="IPR036907">
    <property type="entry name" value="5'-Nucleotdase_C_sf"/>
</dbReference>
<dbReference type="Proteomes" id="UP000190235">
    <property type="component" value="Chromosome I"/>
</dbReference>
<protein>
    <submittedName>
        <fullName evidence="2">5'-nucleotidase</fullName>
    </submittedName>
</protein>
<dbReference type="InterPro" id="IPR008334">
    <property type="entry name" value="5'-Nucleotdase_C"/>
</dbReference>
<evidence type="ECO:0000313" key="2">
    <source>
        <dbReference type="EMBL" id="SHM64742.1"/>
    </source>
</evidence>
<evidence type="ECO:0000259" key="1">
    <source>
        <dbReference type="Pfam" id="PF02872"/>
    </source>
</evidence>
<dbReference type="PANTHER" id="PTHR11575:SF24">
    <property type="entry name" value="5'-NUCLEOTIDASE"/>
    <property type="match status" value="1"/>
</dbReference>
<dbReference type="GO" id="GO:0009166">
    <property type="term" value="P:nucleotide catabolic process"/>
    <property type="evidence" value="ECO:0007669"/>
    <property type="project" value="InterPro"/>
</dbReference>
<dbReference type="OrthoDB" id="4762412at2"/>
<dbReference type="Pfam" id="PF02872">
    <property type="entry name" value="5_nucleotid_C"/>
    <property type="match status" value="1"/>
</dbReference>
<dbReference type="PRINTS" id="PR01607">
    <property type="entry name" value="APYRASEFAMLY"/>
</dbReference>
<proteinExistence type="predicted"/>
<reference evidence="3" key="1">
    <citation type="submission" date="2016-11" db="EMBL/GenBank/DDBJ databases">
        <authorList>
            <person name="Varghese N."/>
            <person name="Submissions S."/>
        </authorList>
    </citation>
    <scope>NUCLEOTIDE SEQUENCE [LARGE SCALE GENOMIC DNA]</scope>
    <source>
        <strain evidence="3">ACAM 48</strain>
    </source>
</reference>
<dbReference type="AlphaFoldDB" id="A0A1M7KH97"/>
<dbReference type="SUPFAM" id="SSF55816">
    <property type="entry name" value="5'-nucleotidase (syn. UDP-sugar hydrolase), C-terminal domain"/>
    <property type="match status" value="1"/>
</dbReference>
<dbReference type="PANTHER" id="PTHR11575">
    <property type="entry name" value="5'-NUCLEOTIDASE-RELATED"/>
    <property type="match status" value="1"/>
</dbReference>
<dbReference type="InterPro" id="IPR006179">
    <property type="entry name" value="5_nucleotidase/apyrase"/>
</dbReference>
<accession>A0A1M7KH97</accession>
<dbReference type="PROSITE" id="PS51257">
    <property type="entry name" value="PROKAR_LIPOPROTEIN"/>
    <property type="match status" value="1"/>
</dbReference>
<sequence length="252" mass="28479">MKKIRLSLYLLLSIILFSCKGNKVETAEIKGQRIAIDENIEPNASIEEFVAPFKEHLNKTLDSTLAYNPRDMVKSDGDLNTAIGNLMADIVMAQANPVFKSRTGNDIDMVLLNHGGIRSGLNKGNISTRSAYALMPFENEIVVAELSGEKINEMLTYLERAKTAHPVSGIQIEMDQNYKVTSAEIDEEEIDEDKTYFVATSDYLQQGGDNMNFFKDPVALHKVDYKIRNSIIDYFKKVDTLKVDKDNRFIRK</sequence>